<proteinExistence type="predicted"/>
<accession>A0AAV1S814</accession>
<dbReference type="AlphaFoldDB" id="A0AAV1S814"/>
<name>A0AAV1S814_9ROSI</name>
<dbReference type="Proteomes" id="UP001314170">
    <property type="component" value="Unassembled WGS sequence"/>
</dbReference>
<reference evidence="1 2" key="1">
    <citation type="submission" date="2024-01" db="EMBL/GenBank/DDBJ databases">
        <authorList>
            <person name="Waweru B."/>
        </authorList>
    </citation>
    <scope>NUCLEOTIDE SEQUENCE [LARGE SCALE GENOMIC DNA]</scope>
</reference>
<comment type="caution">
    <text evidence="1">The sequence shown here is derived from an EMBL/GenBank/DDBJ whole genome shotgun (WGS) entry which is preliminary data.</text>
</comment>
<protein>
    <submittedName>
        <fullName evidence="1">Uncharacterized protein</fullName>
    </submittedName>
</protein>
<evidence type="ECO:0000313" key="1">
    <source>
        <dbReference type="EMBL" id="CAK7346373.1"/>
    </source>
</evidence>
<dbReference type="EMBL" id="CAWUPB010001173">
    <property type="protein sequence ID" value="CAK7346373.1"/>
    <property type="molecule type" value="Genomic_DNA"/>
</dbReference>
<keyword evidence="2" id="KW-1185">Reference proteome</keyword>
<gene>
    <name evidence="1" type="ORF">DCAF_LOCUS19049</name>
</gene>
<evidence type="ECO:0000313" key="2">
    <source>
        <dbReference type="Proteomes" id="UP001314170"/>
    </source>
</evidence>
<organism evidence="1 2">
    <name type="scientific">Dovyalis caffra</name>
    <dbReference type="NCBI Taxonomy" id="77055"/>
    <lineage>
        <taxon>Eukaryota</taxon>
        <taxon>Viridiplantae</taxon>
        <taxon>Streptophyta</taxon>
        <taxon>Embryophyta</taxon>
        <taxon>Tracheophyta</taxon>
        <taxon>Spermatophyta</taxon>
        <taxon>Magnoliopsida</taxon>
        <taxon>eudicotyledons</taxon>
        <taxon>Gunneridae</taxon>
        <taxon>Pentapetalae</taxon>
        <taxon>rosids</taxon>
        <taxon>fabids</taxon>
        <taxon>Malpighiales</taxon>
        <taxon>Salicaceae</taxon>
        <taxon>Flacourtieae</taxon>
        <taxon>Dovyalis</taxon>
    </lineage>
</organism>
<sequence length="72" mass="7807">MDDLYLLTGDMQAGVLGPDNKEALINMSSAHLVVLNYLSSYTEIIGNPVLSRISWSLSSIIQIVRAGKVSIN</sequence>